<evidence type="ECO:0000256" key="4">
    <source>
        <dbReference type="ARBA" id="ARBA00022563"/>
    </source>
</evidence>
<accession>A0ABM8G3R7</accession>
<comment type="similarity">
    <text evidence="2 7 8">Belongs to the dihydrofolate reductase family.</text>
</comment>
<sequence length="186" mass="19981">MAPARPVVGMIWAQARDASGRPVIGAGNTIPWHVPEDMTHFRETTRGHPVVMGRRTWDSLPDRFRPLPGRLNVVVTRQQGWVPDVAAPQASDGVVVAHGLGDALETASAAATGGQVWVMGGEQLYAAALASSDTLEVTELDLEVEGDAWAPEPGPAWVRAAAGEWTMSRTGVGYRFVTYRRADDGR</sequence>
<dbReference type="EMBL" id="AP027729">
    <property type="protein sequence ID" value="BDZ42689.1"/>
    <property type="molecule type" value="Genomic_DNA"/>
</dbReference>
<dbReference type="InterPro" id="IPR012259">
    <property type="entry name" value="DHFR"/>
</dbReference>
<proteinExistence type="inferred from homology"/>
<name>A0ABM8G3R7_9CELL</name>
<evidence type="ECO:0000313" key="10">
    <source>
        <dbReference type="EMBL" id="BDZ42689.1"/>
    </source>
</evidence>
<dbReference type="InterPro" id="IPR001796">
    <property type="entry name" value="DHFR_dom"/>
</dbReference>
<comment type="catalytic activity">
    <reaction evidence="7">
        <text>(6S)-5,6,7,8-tetrahydrofolate + NADP(+) = 7,8-dihydrofolate + NADPH + H(+)</text>
        <dbReference type="Rhea" id="RHEA:15009"/>
        <dbReference type="ChEBI" id="CHEBI:15378"/>
        <dbReference type="ChEBI" id="CHEBI:57451"/>
        <dbReference type="ChEBI" id="CHEBI:57453"/>
        <dbReference type="ChEBI" id="CHEBI:57783"/>
        <dbReference type="ChEBI" id="CHEBI:58349"/>
        <dbReference type="EC" id="1.5.1.3"/>
    </reaction>
</comment>
<evidence type="ECO:0000256" key="2">
    <source>
        <dbReference type="ARBA" id="ARBA00009539"/>
    </source>
</evidence>
<dbReference type="PIRSF" id="PIRSF000194">
    <property type="entry name" value="DHFR"/>
    <property type="match status" value="1"/>
</dbReference>
<protein>
    <recommendedName>
        <fullName evidence="3 7">Dihydrofolate reductase</fullName>
        <ecNumber evidence="3 7">1.5.1.3</ecNumber>
    </recommendedName>
</protein>
<evidence type="ECO:0000256" key="8">
    <source>
        <dbReference type="RuleBase" id="RU004474"/>
    </source>
</evidence>
<dbReference type="RefSeq" id="WP_286217126.1">
    <property type="nucleotide sequence ID" value="NZ_AP027729.1"/>
</dbReference>
<gene>
    <name evidence="10" type="ORF">GCM10025865_19880</name>
</gene>
<dbReference type="EC" id="1.5.1.3" evidence="3 7"/>
<dbReference type="PROSITE" id="PS00075">
    <property type="entry name" value="DHFR_1"/>
    <property type="match status" value="1"/>
</dbReference>
<dbReference type="Gene3D" id="3.40.430.10">
    <property type="entry name" value="Dihydrofolate Reductase, subunit A"/>
    <property type="match status" value="1"/>
</dbReference>
<dbReference type="Pfam" id="PF00186">
    <property type="entry name" value="DHFR_1"/>
    <property type="match status" value="1"/>
</dbReference>
<dbReference type="PRINTS" id="PR00070">
    <property type="entry name" value="DHFR"/>
</dbReference>
<comment type="pathway">
    <text evidence="1 7">Cofactor biosynthesis; tetrahydrofolate biosynthesis; 5,6,7,8-tetrahydrofolate from 7,8-dihydrofolate: step 1/1.</text>
</comment>
<comment type="function">
    <text evidence="7">Key enzyme in folate metabolism. Catalyzes an essential reaction for de novo glycine and purine synthesis, and for DNA precursor synthesis.</text>
</comment>
<dbReference type="InterPro" id="IPR024072">
    <property type="entry name" value="DHFR-like_dom_sf"/>
</dbReference>
<keyword evidence="5 7" id="KW-0521">NADP</keyword>
<dbReference type="PROSITE" id="PS51330">
    <property type="entry name" value="DHFR_2"/>
    <property type="match status" value="1"/>
</dbReference>
<evidence type="ECO:0000256" key="3">
    <source>
        <dbReference type="ARBA" id="ARBA00012856"/>
    </source>
</evidence>
<dbReference type="Proteomes" id="UP001321475">
    <property type="component" value="Chromosome"/>
</dbReference>
<evidence type="ECO:0000256" key="5">
    <source>
        <dbReference type="ARBA" id="ARBA00022857"/>
    </source>
</evidence>
<feature type="domain" description="DHFR" evidence="9">
    <location>
        <begin position="7"/>
        <end position="181"/>
    </location>
</feature>
<evidence type="ECO:0000259" key="9">
    <source>
        <dbReference type="PROSITE" id="PS51330"/>
    </source>
</evidence>
<evidence type="ECO:0000313" key="11">
    <source>
        <dbReference type="Proteomes" id="UP001321475"/>
    </source>
</evidence>
<evidence type="ECO:0000256" key="7">
    <source>
        <dbReference type="PIRNR" id="PIRNR000194"/>
    </source>
</evidence>
<reference evidence="11" key="1">
    <citation type="journal article" date="2019" name="Int. J. Syst. Evol. Microbiol.">
        <title>The Global Catalogue of Microorganisms (GCM) 10K type strain sequencing project: providing services to taxonomists for standard genome sequencing and annotation.</title>
        <authorList>
            <consortium name="The Broad Institute Genomics Platform"/>
            <consortium name="The Broad Institute Genome Sequencing Center for Infectious Disease"/>
            <person name="Wu L."/>
            <person name="Ma J."/>
        </authorList>
    </citation>
    <scope>NUCLEOTIDE SEQUENCE [LARGE SCALE GENOMIC DNA]</scope>
    <source>
        <strain evidence="11">NBRC 108565</strain>
    </source>
</reference>
<dbReference type="InterPro" id="IPR017925">
    <property type="entry name" value="DHFR_CS"/>
</dbReference>
<dbReference type="PANTHER" id="PTHR48069:SF3">
    <property type="entry name" value="DIHYDROFOLATE REDUCTASE"/>
    <property type="match status" value="1"/>
</dbReference>
<organism evidence="10 11">
    <name type="scientific">Paraoerskovia sediminicola</name>
    <dbReference type="NCBI Taxonomy" id="1138587"/>
    <lineage>
        <taxon>Bacteria</taxon>
        <taxon>Bacillati</taxon>
        <taxon>Actinomycetota</taxon>
        <taxon>Actinomycetes</taxon>
        <taxon>Micrococcales</taxon>
        <taxon>Cellulomonadaceae</taxon>
        <taxon>Paraoerskovia</taxon>
    </lineage>
</organism>
<keyword evidence="4 7" id="KW-0554">One-carbon metabolism</keyword>
<evidence type="ECO:0000256" key="6">
    <source>
        <dbReference type="ARBA" id="ARBA00023002"/>
    </source>
</evidence>
<dbReference type="PANTHER" id="PTHR48069">
    <property type="entry name" value="DIHYDROFOLATE REDUCTASE"/>
    <property type="match status" value="1"/>
</dbReference>
<dbReference type="CDD" id="cd00209">
    <property type="entry name" value="DHFR"/>
    <property type="match status" value="1"/>
</dbReference>
<evidence type="ECO:0000256" key="1">
    <source>
        <dbReference type="ARBA" id="ARBA00004903"/>
    </source>
</evidence>
<dbReference type="SUPFAM" id="SSF53597">
    <property type="entry name" value="Dihydrofolate reductase-like"/>
    <property type="match status" value="1"/>
</dbReference>
<keyword evidence="6 7" id="KW-0560">Oxidoreductase</keyword>
<keyword evidence="11" id="KW-1185">Reference proteome</keyword>